<comment type="subcellular location">
    <subcellularLocation>
        <location evidence="1">Cell inner membrane</location>
        <topology evidence="1">Multi-pass membrane protein</topology>
    </subcellularLocation>
</comment>
<protein>
    <submittedName>
        <fullName evidence="15">Methyl-accepting chemotaxis protein</fullName>
    </submittedName>
</protein>
<evidence type="ECO:0000256" key="2">
    <source>
        <dbReference type="ARBA" id="ARBA00022475"/>
    </source>
</evidence>
<feature type="domain" description="Methyl-accepting transducer" evidence="13">
    <location>
        <begin position="287"/>
        <end position="523"/>
    </location>
</feature>
<evidence type="ECO:0000256" key="8">
    <source>
        <dbReference type="ARBA" id="ARBA00023136"/>
    </source>
</evidence>
<keyword evidence="2" id="KW-1003">Cell membrane</keyword>
<evidence type="ECO:0000256" key="5">
    <source>
        <dbReference type="ARBA" id="ARBA00022519"/>
    </source>
</evidence>
<evidence type="ECO:0000256" key="4">
    <source>
        <dbReference type="ARBA" id="ARBA00022500"/>
    </source>
</evidence>
<keyword evidence="8 12" id="KW-0472">Membrane</keyword>
<feature type="transmembrane region" description="Helical" evidence="12">
    <location>
        <begin position="201"/>
        <end position="221"/>
    </location>
</feature>
<evidence type="ECO:0000256" key="6">
    <source>
        <dbReference type="ARBA" id="ARBA00022692"/>
    </source>
</evidence>
<dbReference type="PROSITE" id="PS50885">
    <property type="entry name" value="HAMP"/>
    <property type="match status" value="1"/>
</dbReference>
<keyword evidence="6 12" id="KW-0812">Transmembrane</keyword>
<dbReference type="SMART" id="SM00283">
    <property type="entry name" value="MA"/>
    <property type="match status" value="1"/>
</dbReference>
<dbReference type="PANTHER" id="PTHR32089:SF112">
    <property type="entry name" value="LYSOZYME-LIKE PROTEIN-RELATED"/>
    <property type="match status" value="1"/>
</dbReference>
<dbReference type="GO" id="GO:0005886">
    <property type="term" value="C:plasma membrane"/>
    <property type="evidence" value="ECO:0007669"/>
    <property type="project" value="UniProtKB-SubCell"/>
</dbReference>
<comment type="similarity">
    <text evidence="10">Belongs to the methyl-accepting chemotaxis (MCP) protein family.</text>
</comment>
<accession>A0A290Z906</accession>
<dbReference type="InterPro" id="IPR004089">
    <property type="entry name" value="MCPsignal_dom"/>
</dbReference>
<dbReference type="PROSITE" id="PS50111">
    <property type="entry name" value="CHEMOTAXIS_TRANSDUC_2"/>
    <property type="match status" value="1"/>
</dbReference>
<evidence type="ECO:0000313" key="15">
    <source>
        <dbReference type="EMBL" id="ATE55453.1"/>
    </source>
</evidence>
<evidence type="ECO:0000256" key="3">
    <source>
        <dbReference type="ARBA" id="ARBA00022481"/>
    </source>
</evidence>
<feature type="domain" description="HAMP" evidence="14">
    <location>
        <begin position="222"/>
        <end position="275"/>
    </location>
</feature>
<evidence type="ECO:0000259" key="14">
    <source>
        <dbReference type="PROSITE" id="PS50885"/>
    </source>
</evidence>
<keyword evidence="7 12" id="KW-1133">Transmembrane helix</keyword>
<feature type="transmembrane region" description="Helical" evidence="12">
    <location>
        <begin position="12"/>
        <end position="36"/>
    </location>
</feature>
<keyword evidence="9 11" id="KW-0807">Transducer</keyword>
<dbReference type="SUPFAM" id="SSF58104">
    <property type="entry name" value="Methyl-accepting chemotaxis protein (MCP) signaling domain"/>
    <property type="match status" value="1"/>
</dbReference>
<name>A0A290Z906_9PSEU</name>
<dbReference type="PANTHER" id="PTHR32089">
    <property type="entry name" value="METHYL-ACCEPTING CHEMOTAXIS PROTEIN MCPB"/>
    <property type="match status" value="1"/>
</dbReference>
<dbReference type="EMBL" id="CP023445">
    <property type="protein sequence ID" value="ATE55453.1"/>
    <property type="molecule type" value="Genomic_DNA"/>
</dbReference>
<evidence type="ECO:0000259" key="13">
    <source>
        <dbReference type="PROSITE" id="PS50111"/>
    </source>
</evidence>
<evidence type="ECO:0000256" key="7">
    <source>
        <dbReference type="ARBA" id="ARBA00022989"/>
    </source>
</evidence>
<keyword evidence="16" id="KW-1185">Reference proteome</keyword>
<proteinExistence type="inferred from homology"/>
<evidence type="ECO:0000256" key="9">
    <source>
        <dbReference type="ARBA" id="ARBA00023224"/>
    </source>
</evidence>
<evidence type="ECO:0000256" key="1">
    <source>
        <dbReference type="ARBA" id="ARBA00004429"/>
    </source>
</evidence>
<evidence type="ECO:0000256" key="11">
    <source>
        <dbReference type="PROSITE-ProRule" id="PRU00284"/>
    </source>
</evidence>
<reference evidence="15" key="1">
    <citation type="submission" date="2017-09" db="EMBL/GenBank/DDBJ databases">
        <title>Complete Genome Sequence of ansamitocin-producing Bacterium Actinosynnema pretiosum X47.</title>
        <authorList>
            <person name="Cao G."/>
            <person name="Zong G."/>
            <person name="Zhong C."/>
            <person name="Fu J."/>
        </authorList>
    </citation>
    <scope>NUCLEOTIDE SEQUENCE [LARGE SCALE GENOMIC DNA]</scope>
    <source>
        <strain evidence="15">X47</strain>
    </source>
</reference>
<keyword evidence="5" id="KW-0997">Cell inner membrane</keyword>
<dbReference type="Pfam" id="PF00015">
    <property type="entry name" value="MCPsignal"/>
    <property type="match status" value="1"/>
</dbReference>
<keyword evidence="3" id="KW-0488">Methylation</keyword>
<dbReference type="InterPro" id="IPR004090">
    <property type="entry name" value="Chemotax_Me-accpt_rcpt"/>
</dbReference>
<dbReference type="GO" id="GO:0006935">
    <property type="term" value="P:chemotaxis"/>
    <property type="evidence" value="ECO:0007669"/>
    <property type="project" value="UniProtKB-KW"/>
</dbReference>
<dbReference type="Gene3D" id="1.10.287.950">
    <property type="entry name" value="Methyl-accepting chemotaxis protein"/>
    <property type="match status" value="1"/>
</dbReference>
<gene>
    <name evidence="15" type="ORF">CNX65_20985</name>
</gene>
<dbReference type="AlphaFoldDB" id="A0A290Z906"/>
<dbReference type="InterPro" id="IPR003660">
    <property type="entry name" value="HAMP_dom"/>
</dbReference>
<dbReference type="Pfam" id="PF02203">
    <property type="entry name" value="TarH"/>
    <property type="match status" value="1"/>
</dbReference>
<dbReference type="Proteomes" id="UP000218505">
    <property type="component" value="Chromosome"/>
</dbReference>
<dbReference type="InterPro" id="IPR003122">
    <property type="entry name" value="Tar_rcpt_lig-bd"/>
</dbReference>
<sequence>MLATLRKLTIGTRLVAVMAVLMALLVATIVLGVVALSNQERALAVVDTDQDTTRVAQQVKFRSADFNGWQTAYAFDVALNGASAGSDTSAARAAFLTSSQAFATELDALGAAGLTEAERGHYEATVADFAEFMKLDQQVVANYRLGTPESAAAADKLVLVDEIAIFERITKDIDQIVASVLARSDEAVTRANATADSATTLLIASGVAALLLGAALAALLVRSITHPLNALRDDLVGVADTLDLTRGADAAGRDEIALAAEGFNRLLERVRGLVREVTSTSRDVAGAAEELSAVSVQLEHGARSTSDRAGTVSTSAGEVSAIVTTMAAAAEEMNAAVAEISSSATRATQIAEDGVRTAAEADATMVRLGESSAEVGSVVKLINDIAQQTNLLALNATIEAARAGAAGRGFAVVAGEVKELALQTSTATEEIARQIEAIRVGSTEAVAAIAKIQSVVTDISATQLTIASAIEEQTATTGELSRNVAETADGANSIAHSIATVAQAAGETSAGATTTRDTADSLSRSSAELQRLISGFTV</sequence>
<keyword evidence="4" id="KW-0145">Chemotaxis</keyword>
<evidence type="ECO:0000256" key="10">
    <source>
        <dbReference type="ARBA" id="ARBA00029447"/>
    </source>
</evidence>
<dbReference type="KEGG" id="apre:CNX65_20985"/>
<dbReference type="SMART" id="SM00304">
    <property type="entry name" value="HAMP"/>
    <property type="match status" value="2"/>
</dbReference>
<dbReference type="PRINTS" id="PR00260">
    <property type="entry name" value="CHEMTRNSDUCR"/>
</dbReference>
<evidence type="ECO:0000256" key="12">
    <source>
        <dbReference type="SAM" id="Phobius"/>
    </source>
</evidence>
<dbReference type="GO" id="GO:0007165">
    <property type="term" value="P:signal transduction"/>
    <property type="evidence" value="ECO:0007669"/>
    <property type="project" value="UniProtKB-KW"/>
</dbReference>
<dbReference type="RefSeq" id="WP_096495287.1">
    <property type="nucleotide sequence ID" value="NZ_CP023445.1"/>
</dbReference>
<organism evidence="15 16">
    <name type="scientific">Actinosynnema pretiosum</name>
    <dbReference type="NCBI Taxonomy" id="42197"/>
    <lineage>
        <taxon>Bacteria</taxon>
        <taxon>Bacillati</taxon>
        <taxon>Actinomycetota</taxon>
        <taxon>Actinomycetes</taxon>
        <taxon>Pseudonocardiales</taxon>
        <taxon>Pseudonocardiaceae</taxon>
        <taxon>Actinosynnema</taxon>
    </lineage>
</organism>
<dbReference type="GO" id="GO:0004888">
    <property type="term" value="F:transmembrane signaling receptor activity"/>
    <property type="evidence" value="ECO:0007669"/>
    <property type="project" value="InterPro"/>
</dbReference>
<evidence type="ECO:0000313" key="16">
    <source>
        <dbReference type="Proteomes" id="UP000218505"/>
    </source>
</evidence>